<sequence>MKLRFLAGSFLLLLSSFVFGQSQDFTSNQLWKLKRISGGTVSTDQSKILYQSSTFSVDDNNSESSYYVYDIKKDKHQKIEGETAEIKNLRWIKDGLAGIKITDNKKQIVTISKKHEVLGTLLTKTKDRLLDFKISPEMNILITLERVKTGTSISDQYPKYSEANVKIYDDLMYKHWDHWTDEYSDQLFVYNIKNGKVSGEGTNILAGTPYDGVLKPFGGLEGVTFLNEEQIIYTSKKKTGKEYATSTDTELYVYTIKTNETSNWTEAYQGYDRNPVVHKATQKLAWLSMSNDGFESDKNDIIVRDITTQEDQNLTESIDLTVSDFIWNKDGDKIFFLATIEATYQLFELDVKTHEYKMITSGDHNYGSLRLANDKIIALRQSMLHPNELFSVDIESGKATPITTANTEKLKTFDAPTIEKRWITTSDNKKMLTWVVLPPNFDETKKYPTLLYCQGGPQSPVSQFFSFRWNFRLMASKGYIVVAPNRRGLPGFGQKWNDAISKDWGGQSIRDYLSAIDNVSKEDYVDTKRIGAVGASYGGYSVFYLAGVHEGRFKSLIAHAGLFNMTSWYGTTEELFFANWDLGGPYWEEENKKSYEKFSPHKLVNNWDTPILITQGGKDFRVPEGQSFEAFQVAQLKGIQSKLIYFPEENHWILSPQNAIIWQKEFYKWLDETLKN</sequence>
<keyword evidence="3 5" id="KW-0732">Signal</keyword>
<evidence type="ECO:0000256" key="5">
    <source>
        <dbReference type="SAM" id="SignalP"/>
    </source>
</evidence>
<evidence type="ECO:0000256" key="3">
    <source>
        <dbReference type="ARBA" id="ARBA00022729"/>
    </source>
</evidence>
<feature type="chain" id="PRO_5014139046" evidence="5">
    <location>
        <begin position="21"/>
        <end position="676"/>
    </location>
</feature>
<organism evidence="7 8">
    <name type="scientific">Brumimicrobium salinarum</name>
    <dbReference type="NCBI Taxonomy" id="2058658"/>
    <lineage>
        <taxon>Bacteria</taxon>
        <taxon>Pseudomonadati</taxon>
        <taxon>Bacteroidota</taxon>
        <taxon>Flavobacteriia</taxon>
        <taxon>Flavobacteriales</taxon>
        <taxon>Crocinitomicaceae</taxon>
        <taxon>Brumimicrobium</taxon>
    </lineage>
</organism>
<feature type="signal peptide" evidence="5">
    <location>
        <begin position="1"/>
        <end position="20"/>
    </location>
</feature>
<keyword evidence="8" id="KW-1185">Reference proteome</keyword>
<evidence type="ECO:0000313" key="8">
    <source>
        <dbReference type="Proteomes" id="UP000236654"/>
    </source>
</evidence>
<gene>
    <name evidence="7" type="ORF">CW751_05035</name>
</gene>
<dbReference type="GO" id="GO:0006508">
    <property type="term" value="P:proteolysis"/>
    <property type="evidence" value="ECO:0007669"/>
    <property type="project" value="UniProtKB-KW"/>
</dbReference>
<evidence type="ECO:0000256" key="2">
    <source>
        <dbReference type="ARBA" id="ARBA00022670"/>
    </source>
</evidence>
<protein>
    <submittedName>
        <fullName evidence="7">Peptidase S9</fullName>
    </submittedName>
</protein>
<comment type="similarity">
    <text evidence="1">Belongs to the peptidase S9C family.</text>
</comment>
<dbReference type="AlphaFoldDB" id="A0A2I0R4B4"/>
<dbReference type="FunFam" id="3.40.50.1820:FF:000028">
    <property type="entry name" value="S9 family peptidase"/>
    <property type="match status" value="1"/>
</dbReference>
<evidence type="ECO:0000256" key="1">
    <source>
        <dbReference type="ARBA" id="ARBA00010040"/>
    </source>
</evidence>
<dbReference type="PANTHER" id="PTHR42776">
    <property type="entry name" value="SERINE PEPTIDASE S9 FAMILY MEMBER"/>
    <property type="match status" value="1"/>
</dbReference>
<accession>A0A2I0R4B4</accession>
<comment type="caution">
    <text evidence="7">The sequence shown here is derived from an EMBL/GenBank/DDBJ whole genome shotgun (WGS) entry which is preliminary data.</text>
</comment>
<dbReference type="SUPFAM" id="SSF82171">
    <property type="entry name" value="DPP6 N-terminal domain-like"/>
    <property type="match status" value="1"/>
</dbReference>
<dbReference type="GO" id="GO:0004252">
    <property type="term" value="F:serine-type endopeptidase activity"/>
    <property type="evidence" value="ECO:0007669"/>
    <property type="project" value="TreeGrafter"/>
</dbReference>
<dbReference type="OrthoDB" id="9812921at2"/>
<dbReference type="RefSeq" id="WP_101333902.1">
    <property type="nucleotide sequence ID" value="NZ_PJNI01000003.1"/>
</dbReference>
<reference evidence="7 8" key="1">
    <citation type="submission" date="2017-12" db="EMBL/GenBank/DDBJ databases">
        <title>The draft genome sequence of Brumimicrobium saltpan LHR20.</title>
        <authorList>
            <person name="Do Z.-J."/>
            <person name="Luo H.-R."/>
        </authorList>
    </citation>
    <scope>NUCLEOTIDE SEQUENCE [LARGE SCALE GENOMIC DNA]</scope>
    <source>
        <strain evidence="7 8">LHR20</strain>
    </source>
</reference>
<dbReference type="InterPro" id="IPR001375">
    <property type="entry name" value="Peptidase_S9_cat"/>
</dbReference>
<proteinExistence type="inferred from homology"/>
<dbReference type="Pfam" id="PF00326">
    <property type="entry name" value="Peptidase_S9"/>
    <property type="match status" value="1"/>
</dbReference>
<dbReference type="SUPFAM" id="SSF53474">
    <property type="entry name" value="alpha/beta-Hydrolases"/>
    <property type="match status" value="1"/>
</dbReference>
<dbReference type="Proteomes" id="UP000236654">
    <property type="component" value="Unassembled WGS sequence"/>
</dbReference>
<name>A0A2I0R4B4_9FLAO</name>
<dbReference type="PANTHER" id="PTHR42776:SF13">
    <property type="entry name" value="DIPEPTIDYL-PEPTIDASE 5"/>
    <property type="match status" value="1"/>
</dbReference>
<evidence type="ECO:0000256" key="4">
    <source>
        <dbReference type="ARBA" id="ARBA00022801"/>
    </source>
</evidence>
<dbReference type="EMBL" id="PJNI01000003">
    <property type="protein sequence ID" value="PKR81421.1"/>
    <property type="molecule type" value="Genomic_DNA"/>
</dbReference>
<dbReference type="InterPro" id="IPR029058">
    <property type="entry name" value="AB_hydrolase_fold"/>
</dbReference>
<dbReference type="InterPro" id="IPR011042">
    <property type="entry name" value="6-blade_b-propeller_TolB-like"/>
</dbReference>
<dbReference type="Gene3D" id="3.40.50.1820">
    <property type="entry name" value="alpha/beta hydrolase"/>
    <property type="match status" value="1"/>
</dbReference>
<keyword evidence="2" id="KW-0645">Protease</keyword>
<dbReference type="Gene3D" id="2.120.10.30">
    <property type="entry name" value="TolB, C-terminal domain"/>
    <property type="match status" value="1"/>
</dbReference>
<evidence type="ECO:0000313" key="7">
    <source>
        <dbReference type="EMBL" id="PKR81421.1"/>
    </source>
</evidence>
<evidence type="ECO:0000259" key="6">
    <source>
        <dbReference type="Pfam" id="PF00326"/>
    </source>
</evidence>
<keyword evidence="4" id="KW-0378">Hydrolase</keyword>
<feature type="domain" description="Peptidase S9 prolyl oligopeptidase catalytic" evidence="6">
    <location>
        <begin position="466"/>
        <end position="675"/>
    </location>
</feature>